<organism evidence="3 4">
    <name type="scientific">Coccomyxa viridis</name>
    <dbReference type="NCBI Taxonomy" id="1274662"/>
    <lineage>
        <taxon>Eukaryota</taxon>
        <taxon>Viridiplantae</taxon>
        <taxon>Chlorophyta</taxon>
        <taxon>core chlorophytes</taxon>
        <taxon>Trebouxiophyceae</taxon>
        <taxon>Trebouxiophyceae incertae sedis</taxon>
        <taxon>Coccomyxaceae</taxon>
        <taxon>Coccomyxa</taxon>
    </lineage>
</organism>
<proteinExistence type="predicted"/>
<protein>
    <submittedName>
        <fullName evidence="3">G3933 protein</fullName>
    </submittedName>
</protein>
<feature type="region of interest" description="Disordered" evidence="1">
    <location>
        <begin position="591"/>
        <end position="629"/>
    </location>
</feature>
<evidence type="ECO:0000313" key="3">
    <source>
        <dbReference type="EMBL" id="CAL5221697.1"/>
    </source>
</evidence>
<comment type="caution">
    <text evidence="3">The sequence shown here is derived from an EMBL/GenBank/DDBJ whole genome shotgun (WGS) entry which is preliminary data.</text>
</comment>
<keyword evidence="4" id="KW-1185">Reference proteome</keyword>
<dbReference type="InterPro" id="IPR057984">
    <property type="entry name" value="PATROL1_C"/>
</dbReference>
<accession>A0ABP1FW56</accession>
<sequence>MAKVDGITILSLDGRPQDPSLPLSIPDLDDDSLQELAYTLFCAYCGPYASPSVKASIKEQLQISDVGALDADRALQAILNGSRLSSVASLQLLVRLLHGVRPDWLSSFPAFSRWLAHTTTLLSRILHWSTTAFRLCQVGANSWEYDYANIQGSFRKLAVPESSEYNEEAYSEALAESLEATKRFVMHTTLGWKFPWAVRVHMAELLLPHAANSFGPTGVQGLRELLAEHLWPALGITAEAQDALQPFIYFQQWWRTGDMALLEQVKQLIPRLTYQQIQDNPFAEGATADVSEDAQDIVPLVIDAIVGFCHAQLCDFTSAFPHGTRMMKGAIEVMRVGLHSRGDPNGIAQVLEDCVAKSMQAACKRLAGGLSQACSAETTPEERLMAVARGVDGLFEDITAQYTPVLVADVFNAVSLAAEQLYQMLMPQIQAWLCRGLQLHQQSMDLMRELLLLEDRLYAAMEFEPREPWGLMRALEPALFKWTVDKLELLQGWMQRLMSAEEWKPVTTPQGCARSCVETMKIADETLDALFDMELPLPRPVVRSLAEGIDTILQKYVDKLMQDVGSPASLKPPVPPLTRYKRDVAVKLQSEGPYRQYGSTRPVSMLPTNGKHSRTGSRPSSAPGTPNSATETLMQLTCRLSSLDYLLIRLPVLATSVRSRYDDSFKPAEDDGTPWLEGLFEGAQDALQQAEDRVSTYMAAKVVYEDLRQPLLEDLYRHSVEQARLGPVLEQLDDALGALCEATPKELHAGIGGALLSTMVEVLMRVLLYGGPCRWFIVDDVDMLEEDLQLLKSLFDAEGEGLSRQQIEELCAPLAGLLVVMQLDSGILMGNYKQAMSRTKGQDPVIDPLGPANNPQTIIAILAHRADRSASKFLKKELSMPKTAEDSPKSMASFGTAAISFSRFRAKITRRHQALQGS</sequence>
<dbReference type="Pfam" id="PF25761">
    <property type="entry name" value="TPR_PATROL1"/>
    <property type="match status" value="1"/>
</dbReference>
<evidence type="ECO:0000256" key="1">
    <source>
        <dbReference type="SAM" id="MobiDB-lite"/>
    </source>
</evidence>
<dbReference type="InterPro" id="IPR008528">
    <property type="entry name" value="unc-13_homologue"/>
</dbReference>
<dbReference type="EMBL" id="CAXHTA020000005">
    <property type="protein sequence ID" value="CAL5221697.1"/>
    <property type="molecule type" value="Genomic_DNA"/>
</dbReference>
<dbReference type="PANTHER" id="PTHR31280">
    <property type="entry name" value="PROTEIN UNC-13 HOMOLOG"/>
    <property type="match status" value="1"/>
</dbReference>
<feature type="domain" description="MHD2" evidence="2">
    <location>
        <begin position="722"/>
        <end position="832"/>
    </location>
</feature>
<gene>
    <name evidence="3" type="primary">g3933</name>
    <name evidence="3" type="ORF">VP750_LOCUS3356</name>
</gene>
<evidence type="ECO:0000259" key="2">
    <source>
        <dbReference type="PROSITE" id="PS51259"/>
    </source>
</evidence>
<dbReference type="PROSITE" id="PS51259">
    <property type="entry name" value="MHD2"/>
    <property type="match status" value="1"/>
</dbReference>
<reference evidence="3 4" key="1">
    <citation type="submission" date="2024-06" db="EMBL/GenBank/DDBJ databases">
        <authorList>
            <person name="Kraege A."/>
            <person name="Thomma B."/>
        </authorList>
    </citation>
    <scope>NUCLEOTIDE SEQUENCE [LARGE SCALE GENOMIC DNA]</scope>
</reference>
<evidence type="ECO:0000313" key="4">
    <source>
        <dbReference type="Proteomes" id="UP001497392"/>
    </source>
</evidence>
<dbReference type="Proteomes" id="UP001497392">
    <property type="component" value="Unassembled WGS sequence"/>
</dbReference>
<name>A0ABP1FW56_9CHLO</name>
<dbReference type="InterPro" id="IPR014772">
    <property type="entry name" value="Munc13_dom-2"/>
</dbReference>
<dbReference type="PANTHER" id="PTHR31280:SF2">
    <property type="entry name" value="PROTEIN UNC-13 HOMOLOG"/>
    <property type="match status" value="1"/>
</dbReference>
<feature type="compositionally biased region" description="Polar residues" evidence="1">
    <location>
        <begin position="616"/>
        <end position="629"/>
    </location>
</feature>